<evidence type="ECO:0000313" key="6">
    <source>
        <dbReference type="Proteomes" id="UP000824261"/>
    </source>
</evidence>
<dbReference type="GO" id="GO:0005737">
    <property type="term" value="C:cytoplasm"/>
    <property type="evidence" value="ECO:0007669"/>
    <property type="project" value="UniProtKB-SubCell"/>
</dbReference>
<evidence type="ECO:0000313" key="5">
    <source>
        <dbReference type="EMBL" id="HIR00788.1"/>
    </source>
</evidence>
<reference evidence="5" key="2">
    <citation type="journal article" date="2021" name="PeerJ">
        <title>Extensive microbial diversity within the chicken gut microbiome revealed by metagenomics and culture.</title>
        <authorList>
            <person name="Gilroy R."/>
            <person name="Ravi A."/>
            <person name="Getino M."/>
            <person name="Pursley I."/>
            <person name="Horton D.L."/>
            <person name="Alikhan N.F."/>
            <person name="Baker D."/>
            <person name="Gharbi K."/>
            <person name="Hall N."/>
            <person name="Watson M."/>
            <person name="Adriaenssens E.M."/>
            <person name="Foster-Nyarko E."/>
            <person name="Jarju S."/>
            <person name="Secka A."/>
            <person name="Antonio M."/>
            <person name="Oren A."/>
            <person name="Chaudhuri R.R."/>
            <person name="La Ragione R."/>
            <person name="Hildebrand F."/>
            <person name="Pallen M.J."/>
        </authorList>
    </citation>
    <scope>NUCLEOTIDE SEQUENCE</scope>
    <source>
        <strain evidence="5">ChiGjej1B1-2707</strain>
    </source>
</reference>
<dbReference type="AlphaFoldDB" id="A0A9D0ZZE3"/>
<dbReference type="GO" id="GO:0004140">
    <property type="term" value="F:dephospho-CoA kinase activity"/>
    <property type="evidence" value="ECO:0007669"/>
    <property type="project" value="UniProtKB-UniRule"/>
</dbReference>
<comment type="pathway">
    <text evidence="3">Cofactor biosynthesis; coenzyme A biosynthesis; CoA from (R)-pantothenate: step 5/5.</text>
</comment>
<dbReference type="CDD" id="cd02022">
    <property type="entry name" value="DPCK"/>
    <property type="match status" value="1"/>
</dbReference>
<dbReference type="GO" id="GO:0005524">
    <property type="term" value="F:ATP binding"/>
    <property type="evidence" value="ECO:0007669"/>
    <property type="project" value="UniProtKB-UniRule"/>
</dbReference>
<dbReference type="GO" id="GO:0015937">
    <property type="term" value="P:coenzyme A biosynthetic process"/>
    <property type="evidence" value="ECO:0007669"/>
    <property type="project" value="UniProtKB-UniRule"/>
</dbReference>
<accession>A0A9D0ZZE3</accession>
<comment type="function">
    <text evidence="3">Catalyzes the phosphorylation of the 3'-hydroxyl group of dephosphocoenzyme A to form coenzyme A.</text>
</comment>
<evidence type="ECO:0000256" key="3">
    <source>
        <dbReference type="HAMAP-Rule" id="MF_00376"/>
    </source>
</evidence>
<dbReference type="InterPro" id="IPR001977">
    <property type="entry name" value="Depp_CoAkinase"/>
</dbReference>
<evidence type="ECO:0000256" key="4">
    <source>
        <dbReference type="SAM" id="MobiDB-lite"/>
    </source>
</evidence>
<proteinExistence type="inferred from homology"/>
<comment type="subcellular location">
    <subcellularLocation>
        <location evidence="3">Cytoplasm</location>
    </subcellularLocation>
</comment>
<dbReference type="HAMAP" id="MF_00376">
    <property type="entry name" value="Dephospho_CoA_kinase"/>
    <property type="match status" value="1"/>
</dbReference>
<comment type="catalytic activity">
    <reaction evidence="3">
        <text>3'-dephospho-CoA + ATP = ADP + CoA + H(+)</text>
        <dbReference type="Rhea" id="RHEA:18245"/>
        <dbReference type="ChEBI" id="CHEBI:15378"/>
        <dbReference type="ChEBI" id="CHEBI:30616"/>
        <dbReference type="ChEBI" id="CHEBI:57287"/>
        <dbReference type="ChEBI" id="CHEBI:57328"/>
        <dbReference type="ChEBI" id="CHEBI:456216"/>
        <dbReference type="EC" id="2.7.1.24"/>
    </reaction>
</comment>
<dbReference type="Gene3D" id="3.40.50.300">
    <property type="entry name" value="P-loop containing nucleotide triphosphate hydrolases"/>
    <property type="match status" value="1"/>
</dbReference>
<feature type="region of interest" description="Disordered" evidence="4">
    <location>
        <begin position="1"/>
        <end position="24"/>
    </location>
</feature>
<dbReference type="Pfam" id="PF01121">
    <property type="entry name" value="CoaE"/>
    <property type="match status" value="1"/>
</dbReference>
<protein>
    <recommendedName>
        <fullName evidence="3">Dephospho-CoA kinase</fullName>
        <ecNumber evidence="3">2.7.1.24</ecNumber>
    </recommendedName>
    <alternativeName>
        <fullName evidence="3">Dephosphocoenzyme A kinase</fullName>
    </alternativeName>
</protein>
<dbReference type="Proteomes" id="UP000824261">
    <property type="component" value="Unassembled WGS sequence"/>
</dbReference>
<dbReference type="InterPro" id="IPR027417">
    <property type="entry name" value="P-loop_NTPase"/>
</dbReference>
<name>A0A9D0ZZE3_9ACTN</name>
<gene>
    <name evidence="3" type="primary">coaE</name>
    <name evidence="5" type="ORF">IAA69_00700</name>
</gene>
<evidence type="ECO:0000256" key="1">
    <source>
        <dbReference type="ARBA" id="ARBA00022741"/>
    </source>
</evidence>
<keyword evidence="3" id="KW-0963">Cytoplasm</keyword>
<dbReference type="SUPFAM" id="SSF52540">
    <property type="entry name" value="P-loop containing nucleoside triphosphate hydrolases"/>
    <property type="match status" value="1"/>
</dbReference>
<sequence length="271" mass="29212">MKNRQVANADRCGSSHDERAGGEPCEAVAAVAEGGRNERRVEGGVRAAGKEGICDAETVPVRPWTVYLIGGIGSGKSSVVARLREWGVPVCDLDETGHRALCLPEVKDALRRAFGACVFDECGDVVRRALAREAFATPEGTATLNRITTKSIVKLLDEWLARQAALAARRGDSAPVCVVEVSAYDGPNGRFPDPDEILAVVAPLEARIERAMTNGFEEKDVRARIARQPLDSERRAWADAVIENDGDMAQLHAAVDAWWLSHSRNACPATS</sequence>
<keyword evidence="3" id="KW-0808">Transferase</keyword>
<dbReference type="EC" id="2.7.1.24" evidence="3"/>
<dbReference type="PROSITE" id="PS51219">
    <property type="entry name" value="DPCK"/>
    <property type="match status" value="1"/>
</dbReference>
<evidence type="ECO:0000256" key="2">
    <source>
        <dbReference type="ARBA" id="ARBA00022840"/>
    </source>
</evidence>
<organism evidence="5 6">
    <name type="scientific">Candidatus Aveggerthella stercoripullorum</name>
    <dbReference type="NCBI Taxonomy" id="2840688"/>
    <lineage>
        <taxon>Bacteria</taxon>
        <taxon>Bacillati</taxon>
        <taxon>Actinomycetota</taxon>
        <taxon>Coriobacteriia</taxon>
        <taxon>Eggerthellales</taxon>
        <taxon>Eggerthellaceae</taxon>
        <taxon>Eggerthellaceae incertae sedis</taxon>
        <taxon>Candidatus Aveggerthella</taxon>
    </lineage>
</organism>
<keyword evidence="1 3" id="KW-0547">Nucleotide-binding</keyword>
<keyword evidence="3 5" id="KW-0418">Kinase</keyword>
<dbReference type="EMBL" id="DVGB01000005">
    <property type="protein sequence ID" value="HIR00788.1"/>
    <property type="molecule type" value="Genomic_DNA"/>
</dbReference>
<comment type="caution">
    <text evidence="5">The sequence shown here is derived from an EMBL/GenBank/DDBJ whole genome shotgun (WGS) entry which is preliminary data.</text>
</comment>
<feature type="binding site" evidence="3">
    <location>
        <begin position="73"/>
        <end position="78"/>
    </location>
    <ligand>
        <name>ATP</name>
        <dbReference type="ChEBI" id="CHEBI:30616"/>
    </ligand>
</feature>
<comment type="similarity">
    <text evidence="3">Belongs to the CoaE family.</text>
</comment>
<reference evidence="5" key="1">
    <citation type="submission" date="2020-10" db="EMBL/GenBank/DDBJ databases">
        <authorList>
            <person name="Gilroy R."/>
        </authorList>
    </citation>
    <scope>NUCLEOTIDE SEQUENCE</scope>
    <source>
        <strain evidence="5">ChiGjej1B1-2707</strain>
    </source>
</reference>
<keyword evidence="2 3" id="KW-0067">ATP-binding</keyword>
<keyword evidence="3" id="KW-0173">Coenzyme A biosynthesis</keyword>